<comment type="caution">
    <text evidence="2">The sequence shown here is derived from an EMBL/GenBank/DDBJ whole genome shotgun (WGS) entry which is preliminary data.</text>
</comment>
<dbReference type="EMBL" id="JBHSFP010000023">
    <property type="protein sequence ID" value="MFC4534574.1"/>
    <property type="molecule type" value="Genomic_DNA"/>
</dbReference>
<dbReference type="Proteomes" id="UP001596004">
    <property type="component" value="Unassembled WGS sequence"/>
</dbReference>
<protein>
    <recommendedName>
        <fullName evidence="4">Secreted protein</fullName>
    </recommendedName>
</protein>
<feature type="chain" id="PRO_5047539550" description="Secreted protein" evidence="1">
    <location>
        <begin position="29"/>
        <end position="103"/>
    </location>
</feature>
<accession>A0ABV9CPY6</accession>
<evidence type="ECO:0008006" key="4">
    <source>
        <dbReference type="Google" id="ProtNLM"/>
    </source>
</evidence>
<feature type="signal peptide" evidence="1">
    <location>
        <begin position="1"/>
        <end position="28"/>
    </location>
</feature>
<reference evidence="3" key="1">
    <citation type="journal article" date="2019" name="Int. J. Syst. Evol. Microbiol.">
        <title>The Global Catalogue of Microorganisms (GCM) 10K type strain sequencing project: providing services to taxonomists for standard genome sequencing and annotation.</title>
        <authorList>
            <consortium name="The Broad Institute Genomics Platform"/>
            <consortium name="The Broad Institute Genome Sequencing Center for Infectious Disease"/>
            <person name="Wu L."/>
            <person name="Ma J."/>
        </authorList>
    </citation>
    <scope>NUCLEOTIDE SEQUENCE [LARGE SCALE GENOMIC DNA]</scope>
    <source>
        <strain evidence="3">CGMCC 4.7132</strain>
    </source>
</reference>
<keyword evidence="3" id="KW-1185">Reference proteome</keyword>
<proteinExistence type="predicted"/>
<sequence length="103" mass="10631">MNALVKRVVMVSAAAVLASAVTAPPALASAVIAPPALAMDANYTCTSGTRFLLSDLLGYYIFASDCTGSGTGTYGTITIPSGSFFCQNVGYYPDIDYANGQRC</sequence>
<name>A0ABV9CPY6_9ACTN</name>
<organism evidence="2 3">
    <name type="scientific">Sphaerisporangium dianthi</name>
    <dbReference type="NCBI Taxonomy" id="1436120"/>
    <lineage>
        <taxon>Bacteria</taxon>
        <taxon>Bacillati</taxon>
        <taxon>Actinomycetota</taxon>
        <taxon>Actinomycetes</taxon>
        <taxon>Streptosporangiales</taxon>
        <taxon>Streptosporangiaceae</taxon>
        <taxon>Sphaerisporangium</taxon>
    </lineage>
</organism>
<evidence type="ECO:0000313" key="2">
    <source>
        <dbReference type="EMBL" id="MFC4534574.1"/>
    </source>
</evidence>
<gene>
    <name evidence="2" type="ORF">ACFO60_27770</name>
</gene>
<keyword evidence="1" id="KW-0732">Signal</keyword>
<evidence type="ECO:0000256" key="1">
    <source>
        <dbReference type="SAM" id="SignalP"/>
    </source>
</evidence>
<evidence type="ECO:0000313" key="3">
    <source>
        <dbReference type="Proteomes" id="UP001596004"/>
    </source>
</evidence>
<dbReference type="RefSeq" id="WP_380845479.1">
    <property type="nucleotide sequence ID" value="NZ_JBHSFP010000023.1"/>
</dbReference>